<dbReference type="PIRSF" id="PIRSF018296">
    <property type="entry name" value="Format_dh_formtn"/>
    <property type="match status" value="1"/>
</dbReference>
<evidence type="ECO:0000259" key="4">
    <source>
        <dbReference type="Pfam" id="PF24859"/>
    </source>
</evidence>
<dbReference type="InterPro" id="IPR006452">
    <property type="entry name" value="Formate_DH_accessory"/>
</dbReference>
<evidence type="ECO:0000259" key="3">
    <source>
        <dbReference type="Pfam" id="PF04216"/>
    </source>
</evidence>
<evidence type="ECO:0000313" key="7">
    <source>
        <dbReference type="Proteomes" id="UP001596542"/>
    </source>
</evidence>
<evidence type="ECO:0000256" key="2">
    <source>
        <dbReference type="HAMAP-Rule" id="MF_00611"/>
    </source>
</evidence>
<dbReference type="PANTHER" id="PTHR37689">
    <property type="entry name" value="PROTEIN FDHE"/>
    <property type="match status" value="1"/>
</dbReference>
<dbReference type="Proteomes" id="UP001596542">
    <property type="component" value="Unassembled WGS sequence"/>
</dbReference>
<dbReference type="InterPro" id="IPR024064">
    <property type="entry name" value="FdhE-like_sf"/>
</dbReference>
<comment type="similarity">
    <text evidence="2">Belongs to the FdhE family.</text>
</comment>
<evidence type="ECO:0000313" key="6">
    <source>
        <dbReference type="EMBL" id="MFC7287394.1"/>
    </source>
</evidence>
<feature type="domain" description="FdhE central" evidence="4">
    <location>
        <begin position="199"/>
        <end position="235"/>
    </location>
</feature>
<dbReference type="Pfam" id="PF04216">
    <property type="entry name" value="FdhE_N"/>
    <property type="match status" value="1"/>
</dbReference>
<dbReference type="Pfam" id="PF24860">
    <property type="entry name" value="FdhE_C"/>
    <property type="match status" value="1"/>
</dbReference>
<evidence type="ECO:0000256" key="1">
    <source>
        <dbReference type="ARBA" id="ARBA00022490"/>
    </source>
</evidence>
<comment type="caution">
    <text evidence="6">The sequence shown here is derived from an EMBL/GenBank/DDBJ whole genome shotgun (WGS) entry which is preliminary data.</text>
</comment>
<protein>
    <recommendedName>
        <fullName evidence="2">Protein FdhE homolog</fullName>
    </recommendedName>
</protein>
<name>A0ABW2I8X8_9BURK</name>
<dbReference type="Pfam" id="PF24859">
    <property type="entry name" value="FdhE_central"/>
    <property type="match status" value="1"/>
</dbReference>
<dbReference type="CDD" id="cd16341">
    <property type="entry name" value="FdhE"/>
    <property type="match status" value="1"/>
</dbReference>
<reference evidence="7" key="1">
    <citation type="journal article" date="2019" name="Int. J. Syst. Evol. Microbiol.">
        <title>The Global Catalogue of Microorganisms (GCM) 10K type strain sequencing project: providing services to taxonomists for standard genome sequencing and annotation.</title>
        <authorList>
            <consortium name="The Broad Institute Genomics Platform"/>
            <consortium name="The Broad Institute Genome Sequencing Center for Infectious Disease"/>
            <person name="Wu L."/>
            <person name="Ma J."/>
        </authorList>
    </citation>
    <scope>NUCLEOTIDE SEQUENCE [LARGE SCALE GENOMIC DNA]</scope>
    <source>
        <strain evidence="7">KACC 12508</strain>
    </source>
</reference>
<dbReference type="PANTHER" id="PTHR37689:SF1">
    <property type="entry name" value="PROTEIN FDHE"/>
    <property type="match status" value="1"/>
</dbReference>
<keyword evidence="7" id="KW-1185">Reference proteome</keyword>
<keyword evidence="1 2" id="KW-0963">Cytoplasm</keyword>
<dbReference type="SUPFAM" id="SSF144020">
    <property type="entry name" value="FdhE-like"/>
    <property type="match status" value="1"/>
</dbReference>
<sequence>MTISQARPLLSPEEIAVRAGQQVPHLHMPERFDVFSARENRLRQHAASHAMQDFLVFAAEVAHAQHQALQAYPAVVLPDAEALDAARNTAQAPLPAALWPRDPLWRVALCDMLDKLLPRLANNPAQAVVQELQQMSDQEMELQADRLLNNIMFGLKLSTAPLIAAGLQAYWTHMLLATVAARGDDKLAPFGRIGDSTRCPCCGSLPTASISRVDGEGNYRYLHCSLCSLQWHMVRIKCSHCESTKGIHYHSLQAAGDTTSSNTVSKEAVEVETCDECNHYLKIVRMERDIAVEPVADDLSSVILDLLISEAGYQRHGVNLLLLFGDPETAETGNDGGGG</sequence>
<dbReference type="HAMAP" id="MF_00611">
    <property type="entry name" value="FdeH"/>
    <property type="match status" value="1"/>
</dbReference>
<dbReference type="Gene3D" id="3.90.1670.10">
    <property type="entry name" value="FdhE-like domain"/>
    <property type="match status" value="1"/>
</dbReference>
<comment type="function">
    <text evidence="2">Necessary for formate dehydrogenase activity.</text>
</comment>
<dbReference type="InterPro" id="IPR056774">
    <property type="entry name" value="FdhE_N"/>
</dbReference>
<dbReference type="RefSeq" id="WP_382270529.1">
    <property type="nucleotide sequence ID" value="NZ_JBHTBU010000001.1"/>
</dbReference>
<evidence type="ECO:0000259" key="5">
    <source>
        <dbReference type="Pfam" id="PF24860"/>
    </source>
</evidence>
<organism evidence="6 7">
    <name type="scientific">Herminiimonas glaciei</name>
    <dbReference type="NCBI Taxonomy" id="523788"/>
    <lineage>
        <taxon>Bacteria</taxon>
        <taxon>Pseudomonadati</taxon>
        <taxon>Pseudomonadota</taxon>
        <taxon>Betaproteobacteria</taxon>
        <taxon>Burkholderiales</taxon>
        <taxon>Oxalobacteraceae</taxon>
        <taxon>Herminiimonas</taxon>
    </lineage>
</organism>
<dbReference type="EMBL" id="JBHTBU010000001">
    <property type="protein sequence ID" value="MFC7287394.1"/>
    <property type="molecule type" value="Genomic_DNA"/>
</dbReference>
<feature type="domain" description="FdhE C-terminal" evidence="5">
    <location>
        <begin position="236"/>
        <end position="322"/>
    </location>
</feature>
<gene>
    <name evidence="2 6" type="primary">fdhE</name>
    <name evidence="6" type="ORF">ACFQPC_05020</name>
</gene>
<dbReference type="InterPro" id="IPR056797">
    <property type="entry name" value="FdhE_central"/>
</dbReference>
<accession>A0ABW2I8X8</accession>
<dbReference type="InterPro" id="IPR056796">
    <property type="entry name" value="FdhE_C"/>
</dbReference>
<comment type="subcellular location">
    <subcellularLocation>
        <location evidence="2">Cytoplasm</location>
    </subcellularLocation>
</comment>
<feature type="domain" description="FdhE N-terminal" evidence="3">
    <location>
        <begin position="24"/>
        <end position="176"/>
    </location>
</feature>
<dbReference type="NCBIfam" id="TIGR01562">
    <property type="entry name" value="FdhE"/>
    <property type="match status" value="1"/>
</dbReference>
<proteinExistence type="inferred from homology"/>